<feature type="transmembrane region" description="Helical" evidence="2">
    <location>
        <begin position="242"/>
        <end position="274"/>
    </location>
</feature>
<proteinExistence type="predicted"/>
<evidence type="ECO:0000256" key="2">
    <source>
        <dbReference type="SAM" id="Phobius"/>
    </source>
</evidence>
<dbReference type="PANTHER" id="PTHR14463">
    <property type="entry name" value="LIPASE MATURATION FACTOR"/>
    <property type="match status" value="1"/>
</dbReference>
<dbReference type="InterPro" id="IPR009613">
    <property type="entry name" value="LMF"/>
</dbReference>
<dbReference type="GO" id="GO:0015035">
    <property type="term" value="F:protein-disulfide reductase activity"/>
    <property type="evidence" value="ECO:0007669"/>
    <property type="project" value="InterPro"/>
</dbReference>
<organism evidence="3">
    <name type="scientific">marine metagenome</name>
    <dbReference type="NCBI Taxonomy" id="408172"/>
    <lineage>
        <taxon>unclassified sequences</taxon>
        <taxon>metagenomes</taxon>
        <taxon>ecological metagenomes</taxon>
    </lineage>
</organism>
<reference evidence="3" key="1">
    <citation type="submission" date="2018-05" db="EMBL/GenBank/DDBJ databases">
        <authorList>
            <person name="Lanie J.A."/>
            <person name="Ng W.-L."/>
            <person name="Kazmierczak K.M."/>
            <person name="Andrzejewski T.M."/>
            <person name="Davidsen T.M."/>
            <person name="Wayne K.J."/>
            <person name="Tettelin H."/>
            <person name="Glass J.I."/>
            <person name="Rusch D."/>
            <person name="Podicherti R."/>
            <person name="Tsui H.-C.T."/>
            <person name="Winkler M.E."/>
        </authorList>
    </citation>
    <scope>NUCLEOTIDE SEQUENCE</scope>
</reference>
<evidence type="ECO:0008006" key="4">
    <source>
        <dbReference type="Google" id="ProtNLM"/>
    </source>
</evidence>
<dbReference type="InterPro" id="IPR007263">
    <property type="entry name" value="DCC1-like"/>
</dbReference>
<name>A0A382S2M8_9ZZZZ</name>
<sequence>TPETIACPSVEANLKLSRTRKSNRMKDADSRTEGSHTDKPLLVYDGDCNFCRRSVERLRTSTGEAIDYAPYQKVADKYPSVSLREFKKAVHLFMPKGGGTYRAAEAVYRARALGDQPKLLLLALYQKPTAFRSLSEAGYRAIARNRVVISYLSKFLWGGTLVPSTYLFSSWLFGRVLGVVTLIAFLSYWSQAEGLIGPNGIMPHHEDLERIKNIAENNDDVPGKYWLRPTLLWFSSTFNPDILFAAGVFCSLLLAIGVFPALACSGVWICYLSLMVAGKPFLSFQWDILLLETCLLSILFLPVIKFHGIRHRVRI</sequence>
<keyword evidence="2" id="KW-1133">Transmembrane helix</keyword>
<evidence type="ECO:0000313" key="3">
    <source>
        <dbReference type="EMBL" id="SVD04113.1"/>
    </source>
</evidence>
<keyword evidence="2" id="KW-0812">Transmembrane</keyword>
<feature type="non-terminal residue" evidence="3">
    <location>
        <position position="1"/>
    </location>
</feature>
<evidence type="ECO:0000256" key="1">
    <source>
        <dbReference type="SAM" id="MobiDB-lite"/>
    </source>
</evidence>
<dbReference type="GO" id="GO:0051604">
    <property type="term" value="P:protein maturation"/>
    <property type="evidence" value="ECO:0007669"/>
    <property type="project" value="InterPro"/>
</dbReference>
<feature type="transmembrane region" description="Helical" evidence="2">
    <location>
        <begin position="148"/>
        <end position="166"/>
    </location>
</feature>
<feature type="compositionally biased region" description="Basic and acidic residues" evidence="1">
    <location>
        <begin position="24"/>
        <end position="38"/>
    </location>
</feature>
<feature type="transmembrane region" description="Helical" evidence="2">
    <location>
        <begin position="172"/>
        <end position="189"/>
    </location>
</feature>
<dbReference type="EMBL" id="UINC01125942">
    <property type="protein sequence ID" value="SVD04113.1"/>
    <property type="molecule type" value="Genomic_DNA"/>
</dbReference>
<dbReference type="GO" id="GO:0005789">
    <property type="term" value="C:endoplasmic reticulum membrane"/>
    <property type="evidence" value="ECO:0007669"/>
    <property type="project" value="TreeGrafter"/>
</dbReference>
<feature type="non-terminal residue" evidence="3">
    <location>
        <position position="315"/>
    </location>
</feature>
<keyword evidence="2" id="KW-0472">Membrane</keyword>
<feature type="transmembrane region" description="Helical" evidence="2">
    <location>
        <begin position="286"/>
        <end position="304"/>
    </location>
</feature>
<feature type="region of interest" description="Disordered" evidence="1">
    <location>
        <begin position="16"/>
        <end position="38"/>
    </location>
</feature>
<protein>
    <recommendedName>
        <fullName evidence="4">DUF393 domain-containing protein</fullName>
    </recommendedName>
</protein>
<dbReference type="AlphaFoldDB" id="A0A382S2M8"/>
<gene>
    <name evidence="3" type="ORF">METZ01_LOCUS356967</name>
</gene>
<dbReference type="Pfam" id="PF04134">
    <property type="entry name" value="DCC1-like"/>
    <property type="match status" value="1"/>
</dbReference>
<accession>A0A382S2M8</accession>